<proteinExistence type="predicted"/>
<comment type="caution">
    <text evidence="1">The sequence shown here is derived from an EMBL/GenBank/DDBJ whole genome shotgun (WGS) entry which is preliminary data.</text>
</comment>
<sequence length="88" mass="10114">MNMDHDYARQKLQVLIRDLSLYTDDEFWREMSRIAGGATGTDHAEELQAKLAAIGRLSPTDYDDREQLLGALFRILRGQVDEEEELDS</sequence>
<keyword evidence="2" id="KW-1185">Reference proteome</keyword>
<dbReference type="Proteomes" id="UP001165369">
    <property type="component" value="Unassembled WGS sequence"/>
</dbReference>
<gene>
    <name evidence="1" type="ORF">M8009_00525</name>
</gene>
<dbReference type="RefSeq" id="WP_250058811.1">
    <property type="nucleotide sequence ID" value="NZ_JAMJPK010000001.1"/>
</dbReference>
<evidence type="ECO:0000313" key="1">
    <source>
        <dbReference type="EMBL" id="MCL7938787.1"/>
    </source>
</evidence>
<evidence type="ECO:0000313" key="2">
    <source>
        <dbReference type="Proteomes" id="UP001165369"/>
    </source>
</evidence>
<accession>A0ABT0SW30</accession>
<reference evidence="1" key="1">
    <citation type="submission" date="2022-05" db="EMBL/GenBank/DDBJ databases">
        <title>Halomonas geminus sp. nov. and Halomonas llamarensis sp. nov. isolated from high-altitude salars of the Atacama Desert.</title>
        <authorList>
            <person name="Hintersatz C."/>
            <person name="Rojas L.A."/>
            <person name="Wei T.-S."/>
            <person name="Kutschke S."/>
            <person name="Lehmann F."/>
            <person name="Jain R."/>
            <person name="Pollmann K."/>
        </authorList>
    </citation>
    <scope>NUCLEOTIDE SEQUENCE</scope>
    <source>
        <strain evidence="1">ATCH28</strain>
    </source>
</reference>
<organism evidence="1 2">
    <name type="scientific">Halomonas gemina</name>
    <dbReference type="NCBI Taxonomy" id="2945105"/>
    <lineage>
        <taxon>Bacteria</taxon>
        <taxon>Pseudomonadati</taxon>
        <taxon>Pseudomonadota</taxon>
        <taxon>Gammaproteobacteria</taxon>
        <taxon>Oceanospirillales</taxon>
        <taxon>Halomonadaceae</taxon>
        <taxon>Halomonas</taxon>
    </lineage>
</organism>
<protein>
    <submittedName>
        <fullName evidence="1">Uncharacterized protein</fullName>
    </submittedName>
</protein>
<dbReference type="EMBL" id="JAMJPK010000001">
    <property type="protein sequence ID" value="MCL7938787.1"/>
    <property type="molecule type" value="Genomic_DNA"/>
</dbReference>
<name>A0ABT0SW30_9GAMM</name>